<dbReference type="PANTHER" id="PTHR46384:SF1">
    <property type="entry name" value="MOTILE SPERM DOMAIN-CONTAINING PROTEIN 2"/>
    <property type="match status" value="1"/>
</dbReference>
<dbReference type="InterPro" id="IPR000535">
    <property type="entry name" value="MSP_dom"/>
</dbReference>
<dbReference type="InterPro" id="IPR053012">
    <property type="entry name" value="ER-organelle_contact"/>
</dbReference>
<dbReference type="InterPro" id="IPR013783">
    <property type="entry name" value="Ig-like_fold"/>
</dbReference>
<feature type="domain" description="MSP" evidence="3">
    <location>
        <begin position="260"/>
        <end position="378"/>
    </location>
</feature>
<dbReference type="InterPro" id="IPR001251">
    <property type="entry name" value="CRAL-TRIO_dom"/>
</dbReference>
<evidence type="ECO:0000256" key="1">
    <source>
        <dbReference type="SAM" id="Phobius"/>
    </source>
</evidence>
<proteinExistence type="predicted"/>
<protein>
    <recommendedName>
        <fullName evidence="5">MSP domain-containing protein</fullName>
    </recommendedName>
</protein>
<evidence type="ECO:0000313" key="4">
    <source>
        <dbReference type="EMBL" id="PCG76316.1"/>
    </source>
</evidence>
<dbReference type="InterPro" id="IPR036865">
    <property type="entry name" value="CRAL-TRIO_dom_sf"/>
</dbReference>
<evidence type="ECO:0008006" key="5">
    <source>
        <dbReference type="Google" id="ProtNLM"/>
    </source>
</evidence>
<evidence type="ECO:0000259" key="3">
    <source>
        <dbReference type="PROSITE" id="PS50202"/>
    </source>
</evidence>
<dbReference type="PROSITE" id="PS50202">
    <property type="entry name" value="MSP"/>
    <property type="match status" value="1"/>
</dbReference>
<evidence type="ECO:0000259" key="2">
    <source>
        <dbReference type="PROSITE" id="PS50191"/>
    </source>
</evidence>
<dbReference type="Gene3D" id="2.60.40.10">
    <property type="entry name" value="Immunoglobulins"/>
    <property type="match status" value="1"/>
</dbReference>
<dbReference type="AlphaFoldDB" id="A0A2A4JX08"/>
<dbReference type="GO" id="GO:0012505">
    <property type="term" value="C:endomembrane system"/>
    <property type="evidence" value="ECO:0007669"/>
    <property type="project" value="TreeGrafter"/>
</dbReference>
<dbReference type="STRING" id="7102.A0A2A4JX08"/>
<organism evidence="4">
    <name type="scientific">Heliothis virescens</name>
    <name type="common">Tobacco budworm moth</name>
    <dbReference type="NCBI Taxonomy" id="7102"/>
    <lineage>
        <taxon>Eukaryota</taxon>
        <taxon>Metazoa</taxon>
        <taxon>Ecdysozoa</taxon>
        <taxon>Arthropoda</taxon>
        <taxon>Hexapoda</taxon>
        <taxon>Insecta</taxon>
        <taxon>Pterygota</taxon>
        <taxon>Neoptera</taxon>
        <taxon>Endopterygota</taxon>
        <taxon>Lepidoptera</taxon>
        <taxon>Glossata</taxon>
        <taxon>Ditrysia</taxon>
        <taxon>Noctuoidea</taxon>
        <taxon>Noctuidae</taxon>
        <taxon>Heliothinae</taxon>
        <taxon>Heliothis</taxon>
    </lineage>
</organism>
<gene>
    <name evidence="4" type="ORF">B5V51_9803</name>
</gene>
<comment type="caution">
    <text evidence="4">The sequence shown here is derived from an EMBL/GenBank/DDBJ whole genome shotgun (WGS) entry which is preliminary data.</text>
</comment>
<dbReference type="SUPFAM" id="SSF49354">
    <property type="entry name" value="PapD-like"/>
    <property type="match status" value="1"/>
</dbReference>
<dbReference type="EMBL" id="NWSH01000452">
    <property type="protein sequence ID" value="PCG76316.1"/>
    <property type="molecule type" value="Genomic_DNA"/>
</dbReference>
<keyword evidence="1" id="KW-0472">Membrane</keyword>
<keyword evidence="1" id="KW-0812">Transmembrane</keyword>
<keyword evidence="1" id="KW-1133">Transmembrane helix</keyword>
<name>A0A2A4JX08_HELVI</name>
<dbReference type="SUPFAM" id="SSF52087">
    <property type="entry name" value="CRAL/TRIO domain"/>
    <property type="match status" value="1"/>
</dbReference>
<dbReference type="Gene3D" id="3.40.525.10">
    <property type="entry name" value="CRAL-TRIO lipid binding domain"/>
    <property type="match status" value="1"/>
</dbReference>
<feature type="transmembrane region" description="Helical" evidence="1">
    <location>
        <begin position="423"/>
        <end position="443"/>
    </location>
</feature>
<sequence>MATPADVRALFEARLRETSPPPEFHPLDLERAKDEKYLKRVIAHMEKDAKAASDMLWDILTWRKSVGASDINETNIRLDYVKEGVFFPRGRDIDGCLLLVFKAKMHVKGQRDYDELKKIMIYWFDRVEREEGGKRITMFFDMDGSGLGNMDMELVKYLITLFKAYYPFFLNYIVIYQMPWVLSAAFKVVKTLLPAKAIEKMRFVNKDSLKDVVPPEQALSVWGGKDNYTFEFLPENKSDHTPKKVTFAEQGDSQHSPGEMLRLVPNDTITFKTEGDEISGQFTITNMDESPVSFKIRTTAPEKFRVRPSSGTLATGASQTVMIVVQPGIQLRTVAKDRFLVMSIQIPKTDLTPKELTEIWQASTGSKTDEYRLKCLFPDKDVPKNGSVIDGKSPEKTDSVSTTLSNLEMNYATLHRDLKQLKLMQFLTLTLTVMVAVLGYLLYENVSEEGKYCERL</sequence>
<reference evidence="4" key="1">
    <citation type="submission" date="2017-09" db="EMBL/GenBank/DDBJ databases">
        <title>Contemporary evolution of a Lepidopteran species, Heliothis virescens, in response to modern agricultural practices.</title>
        <authorList>
            <person name="Fritz M.L."/>
            <person name="Deyonke A.M."/>
            <person name="Papanicolaou A."/>
            <person name="Micinski S."/>
            <person name="Westbrook J."/>
            <person name="Gould F."/>
        </authorList>
    </citation>
    <scope>NUCLEOTIDE SEQUENCE [LARGE SCALE GENOMIC DNA]</scope>
    <source>
        <strain evidence="4">HvINT-</strain>
        <tissue evidence="4">Whole body</tissue>
    </source>
</reference>
<dbReference type="GO" id="GO:0140284">
    <property type="term" value="C:endoplasmic reticulum-endosome membrane contact site"/>
    <property type="evidence" value="ECO:0007669"/>
    <property type="project" value="TreeGrafter"/>
</dbReference>
<feature type="domain" description="CRAL-TRIO" evidence="2">
    <location>
        <begin position="74"/>
        <end position="230"/>
    </location>
</feature>
<dbReference type="SMART" id="SM00516">
    <property type="entry name" value="SEC14"/>
    <property type="match status" value="1"/>
</dbReference>
<dbReference type="InterPro" id="IPR008962">
    <property type="entry name" value="PapD-like_sf"/>
</dbReference>
<dbReference type="Pfam" id="PF00650">
    <property type="entry name" value="CRAL_TRIO"/>
    <property type="match status" value="1"/>
</dbReference>
<dbReference type="CDD" id="cd00170">
    <property type="entry name" value="SEC14"/>
    <property type="match status" value="1"/>
</dbReference>
<dbReference type="PANTHER" id="PTHR46384">
    <property type="entry name" value="MOTILE SPERM DOMAIN-CONTAINING PROTEIN 2"/>
    <property type="match status" value="1"/>
</dbReference>
<dbReference type="Pfam" id="PF00635">
    <property type="entry name" value="Motile_Sperm"/>
    <property type="match status" value="1"/>
</dbReference>
<dbReference type="PROSITE" id="PS50191">
    <property type="entry name" value="CRAL_TRIO"/>
    <property type="match status" value="1"/>
</dbReference>
<accession>A0A2A4JX08</accession>